<protein>
    <submittedName>
        <fullName evidence="1">Copia protein</fullName>
    </submittedName>
</protein>
<feature type="non-terminal residue" evidence="1">
    <location>
        <position position="1"/>
    </location>
</feature>
<evidence type="ECO:0000313" key="2">
    <source>
        <dbReference type="Proteomes" id="UP000257109"/>
    </source>
</evidence>
<gene>
    <name evidence="1" type="primary">GIP</name>
    <name evidence="1" type="ORF">CR513_42458</name>
</gene>
<dbReference type="CDD" id="cd09272">
    <property type="entry name" value="RNase_HI_RT_Ty1"/>
    <property type="match status" value="1"/>
</dbReference>
<name>A0A371FGK6_MUCPR</name>
<reference evidence="1" key="1">
    <citation type="submission" date="2018-05" db="EMBL/GenBank/DDBJ databases">
        <title>Draft genome of Mucuna pruriens seed.</title>
        <authorList>
            <person name="Nnadi N.E."/>
            <person name="Vos R."/>
            <person name="Hasami M.H."/>
            <person name="Devisetty U.K."/>
            <person name="Aguiy J.C."/>
        </authorList>
    </citation>
    <scope>NUCLEOTIDE SEQUENCE [LARGE SCALE GENOMIC DNA]</scope>
    <source>
        <strain evidence="1">JCA_2017</strain>
    </source>
</reference>
<comment type="caution">
    <text evidence="1">The sequence shown here is derived from an EMBL/GenBank/DDBJ whole genome shotgun (WGS) entry which is preliminary data.</text>
</comment>
<dbReference type="PANTHER" id="PTHR11439">
    <property type="entry name" value="GAG-POL-RELATED RETROTRANSPOSON"/>
    <property type="match status" value="1"/>
</dbReference>
<dbReference type="OrthoDB" id="1935999at2759"/>
<dbReference type="STRING" id="157652.A0A371FGK6"/>
<keyword evidence="2" id="KW-1185">Reference proteome</keyword>
<proteinExistence type="predicted"/>
<accession>A0A371FGK6</accession>
<dbReference type="PANTHER" id="PTHR11439:SF515">
    <property type="entry name" value="GAG-POL POLYPROTEIN"/>
    <property type="match status" value="1"/>
</dbReference>
<organism evidence="1 2">
    <name type="scientific">Mucuna pruriens</name>
    <name type="common">Velvet bean</name>
    <name type="synonym">Dolichos pruriens</name>
    <dbReference type="NCBI Taxonomy" id="157652"/>
    <lineage>
        <taxon>Eukaryota</taxon>
        <taxon>Viridiplantae</taxon>
        <taxon>Streptophyta</taxon>
        <taxon>Embryophyta</taxon>
        <taxon>Tracheophyta</taxon>
        <taxon>Spermatophyta</taxon>
        <taxon>Magnoliopsida</taxon>
        <taxon>eudicotyledons</taxon>
        <taxon>Gunneridae</taxon>
        <taxon>Pentapetalae</taxon>
        <taxon>rosids</taxon>
        <taxon>fabids</taxon>
        <taxon>Fabales</taxon>
        <taxon>Fabaceae</taxon>
        <taxon>Papilionoideae</taxon>
        <taxon>50 kb inversion clade</taxon>
        <taxon>NPAAA clade</taxon>
        <taxon>indigoferoid/millettioid clade</taxon>
        <taxon>Phaseoleae</taxon>
        <taxon>Mucuna</taxon>
    </lineage>
</organism>
<dbReference type="Proteomes" id="UP000257109">
    <property type="component" value="Unassembled WGS sequence"/>
</dbReference>
<evidence type="ECO:0000313" key="1">
    <source>
        <dbReference type="EMBL" id="RDX77426.1"/>
    </source>
</evidence>
<dbReference type="AlphaFoldDB" id="A0A371FGK6"/>
<dbReference type="EMBL" id="QJKJ01009173">
    <property type="protein sequence ID" value="RDX77426.1"/>
    <property type="molecule type" value="Genomic_DNA"/>
</dbReference>
<sequence length="170" mass="19328">MDNPRAPHMTAAKHILRYLKGTSDFGLLFPIGNDQNRSCIEAYSDSDWCGDKVERKSTSGYLFKYLDAPISWCSKKQSVVALSSCEAEYIGSVEAACQSLWLEALLEEMKLQYERPVHMYVDNKSVISLSKNPVSHGKSKHIETKYHFLRDQSCILFVLPLIPLNMQMCT</sequence>